<evidence type="ECO:0008006" key="4">
    <source>
        <dbReference type="Google" id="ProtNLM"/>
    </source>
</evidence>
<comment type="caution">
    <text evidence="2">The sequence shown here is derived from an EMBL/GenBank/DDBJ whole genome shotgun (WGS) entry which is preliminary data.</text>
</comment>
<feature type="compositionally biased region" description="Gly residues" evidence="1">
    <location>
        <begin position="19"/>
        <end position="36"/>
    </location>
</feature>
<evidence type="ECO:0000313" key="2">
    <source>
        <dbReference type="EMBL" id="MCT7658514.1"/>
    </source>
</evidence>
<keyword evidence="3" id="KW-1185">Reference proteome</keyword>
<feature type="compositionally biased region" description="Low complexity" evidence="1">
    <location>
        <begin position="37"/>
        <end position="47"/>
    </location>
</feature>
<sequence>MNRSEPLHRGGAGAAAAGAAGGGGAGIAAGAGGGKTGSTTPGGPPATVDGAVADQTPATSGLKPSANIAPASTVLCAVLEKTMRRILVVAAHMVAVFDHLG</sequence>
<dbReference type="EMBL" id="JAODWD010000002">
    <property type="protein sequence ID" value="MCT7658514.1"/>
    <property type="molecule type" value="Genomic_DNA"/>
</dbReference>
<organism evidence="2 3">
    <name type="scientific">Mycobacterium deserti</name>
    <dbReference type="NCBI Taxonomy" id="2978347"/>
    <lineage>
        <taxon>Bacteria</taxon>
        <taxon>Bacillati</taxon>
        <taxon>Actinomycetota</taxon>
        <taxon>Actinomycetes</taxon>
        <taxon>Mycobacteriales</taxon>
        <taxon>Mycobacteriaceae</taxon>
        <taxon>Mycobacterium</taxon>
    </lineage>
</organism>
<evidence type="ECO:0000313" key="3">
    <source>
        <dbReference type="Proteomes" id="UP001206639"/>
    </source>
</evidence>
<evidence type="ECO:0000256" key="1">
    <source>
        <dbReference type="SAM" id="MobiDB-lite"/>
    </source>
</evidence>
<accession>A0ABT2M8D4</accession>
<feature type="region of interest" description="Disordered" evidence="1">
    <location>
        <begin position="1"/>
        <end position="65"/>
    </location>
</feature>
<reference evidence="3" key="1">
    <citation type="submission" date="2023-07" db="EMBL/GenBank/DDBJ databases">
        <authorList>
            <person name="Deng Y."/>
            <person name="Zhang Y.-Q."/>
        </authorList>
    </citation>
    <scope>NUCLEOTIDE SEQUENCE [LARGE SCALE GENOMIC DNA]</scope>
    <source>
        <strain evidence="3">CPCC 205710</strain>
    </source>
</reference>
<dbReference type="RefSeq" id="WP_260992561.1">
    <property type="nucleotide sequence ID" value="NZ_JAODWD010000002.1"/>
</dbReference>
<proteinExistence type="predicted"/>
<dbReference type="Proteomes" id="UP001206639">
    <property type="component" value="Unassembled WGS sequence"/>
</dbReference>
<protein>
    <recommendedName>
        <fullName evidence="4">PE-PGRS family protein</fullName>
    </recommendedName>
</protein>
<name>A0ABT2M8D4_9MYCO</name>
<gene>
    <name evidence="2" type="ORF">N4S67_08780</name>
</gene>